<reference evidence="1" key="1">
    <citation type="submission" date="2022-03" db="EMBL/GenBank/DDBJ databases">
        <authorList>
            <person name="Lindestad O."/>
        </authorList>
    </citation>
    <scope>NUCLEOTIDE SEQUENCE</scope>
</reference>
<dbReference type="Proteomes" id="UP000838756">
    <property type="component" value="Unassembled WGS sequence"/>
</dbReference>
<evidence type="ECO:0000313" key="1">
    <source>
        <dbReference type="EMBL" id="CAH2246141.1"/>
    </source>
</evidence>
<protein>
    <submittedName>
        <fullName evidence="1">Jg4668 protein</fullName>
    </submittedName>
</protein>
<name>A0A8S4S2H3_9NEOP</name>
<proteinExistence type="predicted"/>
<evidence type="ECO:0000313" key="2">
    <source>
        <dbReference type="Proteomes" id="UP000838756"/>
    </source>
</evidence>
<gene>
    <name evidence="1" type="primary">jg4668</name>
    <name evidence="1" type="ORF">PAEG_LOCUS21299</name>
</gene>
<accession>A0A8S4S2H3</accession>
<sequence>MGYFMIGVIPNTCKVTTYLGIGVNGAGGGRAGRRTVNSGYRRTATWFHGISGYRAIFIRSGLTRTAKSVRRRVIPASCNHNHVTELPDAYPTSAGVEVERSTHSGIRDAETKEIRCACSKNKL</sequence>
<organism evidence="1 2">
    <name type="scientific">Pararge aegeria aegeria</name>
    <dbReference type="NCBI Taxonomy" id="348720"/>
    <lineage>
        <taxon>Eukaryota</taxon>
        <taxon>Metazoa</taxon>
        <taxon>Ecdysozoa</taxon>
        <taxon>Arthropoda</taxon>
        <taxon>Hexapoda</taxon>
        <taxon>Insecta</taxon>
        <taxon>Pterygota</taxon>
        <taxon>Neoptera</taxon>
        <taxon>Endopterygota</taxon>
        <taxon>Lepidoptera</taxon>
        <taxon>Glossata</taxon>
        <taxon>Ditrysia</taxon>
        <taxon>Papilionoidea</taxon>
        <taxon>Nymphalidae</taxon>
        <taxon>Satyrinae</taxon>
        <taxon>Satyrini</taxon>
        <taxon>Parargina</taxon>
        <taxon>Pararge</taxon>
    </lineage>
</organism>
<keyword evidence="2" id="KW-1185">Reference proteome</keyword>
<comment type="caution">
    <text evidence="1">The sequence shown here is derived from an EMBL/GenBank/DDBJ whole genome shotgun (WGS) entry which is preliminary data.</text>
</comment>
<dbReference type="AlphaFoldDB" id="A0A8S4S2H3"/>
<dbReference type="EMBL" id="CAKXAJ010025924">
    <property type="protein sequence ID" value="CAH2246141.1"/>
    <property type="molecule type" value="Genomic_DNA"/>
</dbReference>
<dbReference type="OrthoDB" id="7415043at2759"/>